<keyword evidence="3 4" id="KW-0408">Iron</keyword>
<dbReference type="eggNOG" id="COG2010">
    <property type="taxonomic scope" value="Bacteria"/>
</dbReference>
<evidence type="ECO:0000256" key="5">
    <source>
        <dbReference type="SAM" id="MobiDB-lite"/>
    </source>
</evidence>
<evidence type="ECO:0000259" key="6">
    <source>
        <dbReference type="PROSITE" id="PS51007"/>
    </source>
</evidence>
<proteinExistence type="predicted"/>
<dbReference type="InterPro" id="IPR036909">
    <property type="entry name" value="Cyt_c-like_dom_sf"/>
</dbReference>
<dbReference type="Pfam" id="PF13442">
    <property type="entry name" value="Cytochrome_CBB3"/>
    <property type="match status" value="1"/>
</dbReference>
<evidence type="ECO:0000313" key="7">
    <source>
        <dbReference type="EMBL" id="EKV29534.1"/>
    </source>
</evidence>
<name>K9GXN0_9PROT</name>
<dbReference type="Proteomes" id="UP000009881">
    <property type="component" value="Unassembled WGS sequence"/>
</dbReference>
<dbReference type="STRING" id="1238182.C882_0356"/>
<reference evidence="7 8" key="1">
    <citation type="journal article" date="2013" name="Genome Announc.">
        <title>Draft Genome Sequence of an Alphaproteobacterium, Caenispirillum salinarum AK4(T), Isolated from a Solar Saltern.</title>
        <authorList>
            <person name="Khatri I."/>
            <person name="Singh A."/>
            <person name="Korpole S."/>
            <person name="Pinnaka A.K."/>
            <person name="Subramanian S."/>
        </authorList>
    </citation>
    <scope>NUCLEOTIDE SEQUENCE [LARGE SCALE GENOMIC DNA]</scope>
    <source>
        <strain evidence="7 8">AK4</strain>
    </source>
</reference>
<feature type="region of interest" description="Disordered" evidence="5">
    <location>
        <begin position="164"/>
        <end position="185"/>
    </location>
</feature>
<accession>K9GXN0</accession>
<dbReference type="PANTHER" id="PTHR40394:SF2">
    <property type="entry name" value="QUINOL:CYTOCHROME C OXIDOREDUCTASE MEMBRANE PROTEIN"/>
    <property type="match status" value="1"/>
</dbReference>
<comment type="caution">
    <text evidence="7">The sequence shown here is derived from an EMBL/GenBank/DDBJ whole genome shotgun (WGS) entry which is preliminary data.</text>
</comment>
<dbReference type="OrthoDB" id="335174at2"/>
<dbReference type="GO" id="GO:0020037">
    <property type="term" value="F:heme binding"/>
    <property type="evidence" value="ECO:0007669"/>
    <property type="project" value="InterPro"/>
</dbReference>
<dbReference type="InterPro" id="IPR009056">
    <property type="entry name" value="Cyt_c-like_dom"/>
</dbReference>
<evidence type="ECO:0000256" key="2">
    <source>
        <dbReference type="ARBA" id="ARBA00022723"/>
    </source>
</evidence>
<keyword evidence="1 4" id="KW-0349">Heme</keyword>
<dbReference type="GO" id="GO:0009055">
    <property type="term" value="F:electron transfer activity"/>
    <property type="evidence" value="ECO:0007669"/>
    <property type="project" value="InterPro"/>
</dbReference>
<keyword evidence="8" id="KW-1185">Reference proteome</keyword>
<dbReference type="EMBL" id="ANHY01000012">
    <property type="protein sequence ID" value="EKV29534.1"/>
    <property type="molecule type" value="Genomic_DNA"/>
</dbReference>
<gene>
    <name evidence="7" type="ORF">C882_0356</name>
</gene>
<feature type="domain" description="Cytochrome c" evidence="6">
    <location>
        <begin position="70"/>
        <end position="155"/>
    </location>
</feature>
<protein>
    <submittedName>
        <fullName evidence="7">Molybdenum transport protein</fullName>
    </submittedName>
</protein>
<dbReference type="AlphaFoldDB" id="K9GXN0"/>
<evidence type="ECO:0000256" key="3">
    <source>
        <dbReference type="ARBA" id="ARBA00023004"/>
    </source>
</evidence>
<evidence type="ECO:0000256" key="1">
    <source>
        <dbReference type="ARBA" id="ARBA00022617"/>
    </source>
</evidence>
<dbReference type="Gene3D" id="1.10.760.10">
    <property type="entry name" value="Cytochrome c-like domain"/>
    <property type="match status" value="1"/>
</dbReference>
<dbReference type="PROSITE" id="PS51007">
    <property type="entry name" value="CYTC"/>
    <property type="match status" value="1"/>
</dbReference>
<dbReference type="PROSITE" id="PS51257">
    <property type="entry name" value="PROKAR_LIPOPROTEIN"/>
    <property type="match status" value="1"/>
</dbReference>
<evidence type="ECO:0000256" key="4">
    <source>
        <dbReference type="PROSITE-ProRule" id="PRU00433"/>
    </source>
</evidence>
<dbReference type="SUPFAM" id="SSF46626">
    <property type="entry name" value="Cytochrome c"/>
    <property type="match status" value="1"/>
</dbReference>
<sequence>MTRLGLLILAILLVAACEQEMNEQPKYEVYETADLFPDGIVNQKPQPGTIALGDLERRAALDERPPLTPALLQRGRERFDIYCAPCHGAAGYGDGMIARRGFPDPPSYHTDRLRARPARYFVQVITQGVGDMYSYATRVEPADRWAIAAYIKALQLSQRVKADRLPPDVKPAAAPASPTDGEDGP</sequence>
<keyword evidence="2 4" id="KW-0479">Metal-binding</keyword>
<organism evidence="7 8">
    <name type="scientific">Caenispirillum salinarum AK4</name>
    <dbReference type="NCBI Taxonomy" id="1238182"/>
    <lineage>
        <taxon>Bacteria</taxon>
        <taxon>Pseudomonadati</taxon>
        <taxon>Pseudomonadota</taxon>
        <taxon>Alphaproteobacteria</taxon>
        <taxon>Rhodospirillales</taxon>
        <taxon>Novispirillaceae</taxon>
        <taxon>Caenispirillum</taxon>
    </lineage>
</organism>
<dbReference type="GO" id="GO:0046872">
    <property type="term" value="F:metal ion binding"/>
    <property type="evidence" value="ECO:0007669"/>
    <property type="project" value="UniProtKB-KW"/>
</dbReference>
<dbReference type="PANTHER" id="PTHR40394">
    <property type="entry name" value="LIPOPROTEIN-RELATED"/>
    <property type="match status" value="1"/>
</dbReference>
<evidence type="ECO:0000313" key="8">
    <source>
        <dbReference type="Proteomes" id="UP000009881"/>
    </source>
</evidence>
<dbReference type="RefSeq" id="WP_009541015.1">
    <property type="nucleotide sequence ID" value="NZ_ANHY01000012.1"/>
</dbReference>